<dbReference type="AlphaFoldDB" id="A0A1Q8YUH5"/>
<reference evidence="1 2" key="2">
    <citation type="submission" date="2018-01" db="EMBL/GenBank/DDBJ databases">
        <title>Genomic study of Klebsiella pneumoniae.</title>
        <authorList>
            <person name="Yang Y."/>
            <person name="Bicalho R."/>
        </authorList>
    </citation>
    <scope>NUCLEOTIDE SEQUENCE [LARGE SCALE GENOMIC DNA]</scope>
    <source>
        <strain evidence="1 2">A11</strain>
    </source>
</reference>
<organism evidence="1 2">
    <name type="scientific">Klebsiella michiganensis</name>
    <dbReference type="NCBI Taxonomy" id="1134687"/>
    <lineage>
        <taxon>Bacteria</taxon>
        <taxon>Pseudomonadati</taxon>
        <taxon>Pseudomonadota</taxon>
        <taxon>Gammaproteobacteria</taxon>
        <taxon>Enterobacterales</taxon>
        <taxon>Enterobacteriaceae</taxon>
        <taxon>Klebsiella/Raoultella group</taxon>
        <taxon>Klebsiella</taxon>
    </lineage>
</organism>
<dbReference type="EMBL" id="PIDS01002054">
    <property type="protein sequence ID" value="PLL17163.1"/>
    <property type="molecule type" value="Genomic_DNA"/>
</dbReference>
<evidence type="ECO:0000313" key="1">
    <source>
        <dbReference type="EMBL" id="PLL17163.1"/>
    </source>
</evidence>
<proteinExistence type="predicted"/>
<gene>
    <name evidence="1" type="ORF">CWN50_34310</name>
</gene>
<comment type="caution">
    <text evidence="1">The sequence shown here is derived from an EMBL/GenBank/DDBJ whole genome shotgun (WGS) entry which is preliminary data.</text>
</comment>
<protein>
    <submittedName>
        <fullName evidence="1">Uncharacterized protein</fullName>
    </submittedName>
</protein>
<accession>A0A1Q8YUH5</accession>
<name>A0A1Q8YUH5_9ENTR</name>
<reference evidence="1 2" key="1">
    <citation type="submission" date="2017-11" db="EMBL/GenBank/DDBJ databases">
        <authorList>
            <person name="Han C.G."/>
        </authorList>
    </citation>
    <scope>NUCLEOTIDE SEQUENCE [LARGE SCALE GENOMIC DNA]</scope>
    <source>
        <strain evidence="1 2">A11</strain>
    </source>
</reference>
<evidence type="ECO:0000313" key="2">
    <source>
        <dbReference type="Proteomes" id="UP000234505"/>
    </source>
</evidence>
<dbReference type="Proteomes" id="UP000234505">
    <property type="component" value="Unassembled WGS sequence"/>
</dbReference>
<sequence length="61" mass="6670">MKRAGTIQKIKKWRKGAGVALVLVLLPVCIAKLLTSDDAFVVAQSLVCIILLMILARRLLP</sequence>